<dbReference type="AlphaFoldDB" id="A0A6I6UN63"/>
<organism evidence="8 9">
    <name type="scientific">Rossellomorea vietnamensis</name>
    <dbReference type="NCBI Taxonomy" id="218284"/>
    <lineage>
        <taxon>Bacteria</taxon>
        <taxon>Bacillati</taxon>
        <taxon>Bacillota</taxon>
        <taxon>Bacilli</taxon>
        <taxon>Bacillales</taxon>
        <taxon>Bacillaceae</taxon>
        <taxon>Rossellomorea</taxon>
    </lineage>
</organism>
<sequence length="342" mass="39132">MMLKKLMKNPSFIIGFIFLFGMFAASLVYYVGWGDEVPKLDLLKNEEGELLSPPYSPVEYPPLGTDNFNRNIFLLIIVGAKYTIGAALVITLCRVLPSVFMGLILHFYLKPFRRIIDHMVDAANYFPPTLLSFLLLNWMMLDGPLHHPEGFPYDFTDKTIFYLIILIMISLPSLTLLFTNEYDRIMSHEFIDSAKVLGATKRHYIRNHIRPFILPQILLVSIREFMIIMLLIAHLGVLNIYIGGSSLEVDLFDNPFLASLSHEWSGLLGGWWQFLWTTYPWISFIPVVFFTLTILSAKLMLIGATQVVETLMESSIEEGSAEETETTSLKDKEIFQLVKEAK</sequence>
<keyword evidence="5 6" id="KW-0472">Membrane</keyword>
<evidence type="ECO:0000256" key="3">
    <source>
        <dbReference type="ARBA" id="ARBA00022692"/>
    </source>
</evidence>
<evidence type="ECO:0000256" key="5">
    <source>
        <dbReference type="ARBA" id="ARBA00023136"/>
    </source>
</evidence>
<gene>
    <name evidence="8" type="ORF">FHE72_05700</name>
</gene>
<feature type="transmembrane region" description="Helical" evidence="6">
    <location>
        <begin position="160"/>
        <end position="178"/>
    </location>
</feature>
<dbReference type="InterPro" id="IPR000515">
    <property type="entry name" value="MetI-like"/>
</dbReference>
<keyword evidence="2 6" id="KW-0813">Transport</keyword>
<dbReference type="Proteomes" id="UP000465062">
    <property type="component" value="Chromosome"/>
</dbReference>
<dbReference type="PANTHER" id="PTHR43839">
    <property type="entry name" value="OPPC IN A BINDING PROTEIN-DEPENDENT TRANSPORT SYSTEM"/>
    <property type="match status" value="1"/>
</dbReference>
<dbReference type="KEGG" id="bvq:FHE72_05700"/>
<reference evidence="8 9" key="1">
    <citation type="submission" date="2019-06" db="EMBL/GenBank/DDBJ databases">
        <title>An operon consisting of a P-type ATPase gene and a transcriptional regular gene given the different cadmium resistance in Bacillus vietamensis 151-6 and Bacillus marisflavi 151-25.</title>
        <authorList>
            <person name="Yu X."/>
        </authorList>
    </citation>
    <scope>NUCLEOTIDE SEQUENCE [LARGE SCALE GENOMIC DNA]</scope>
    <source>
        <strain evidence="8 9">151-6</strain>
    </source>
</reference>
<dbReference type="GO" id="GO:0055085">
    <property type="term" value="P:transmembrane transport"/>
    <property type="evidence" value="ECO:0007669"/>
    <property type="project" value="InterPro"/>
</dbReference>
<keyword evidence="3 6" id="KW-0812">Transmembrane</keyword>
<keyword evidence="4 6" id="KW-1133">Transmembrane helix</keyword>
<feature type="transmembrane region" description="Helical" evidence="6">
    <location>
        <begin position="212"/>
        <end position="242"/>
    </location>
</feature>
<dbReference type="SUPFAM" id="SSF161098">
    <property type="entry name" value="MetI-like"/>
    <property type="match status" value="1"/>
</dbReference>
<evidence type="ECO:0000256" key="2">
    <source>
        <dbReference type="ARBA" id="ARBA00022448"/>
    </source>
</evidence>
<dbReference type="RefSeq" id="WP_159361533.1">
    <property type="nucleotide sequence ID" value="NZ_CP047394.1"/>
</dbReference>
<evidence type="ECO:0000256" key="1">
    <source>
        <dbReference type="ARBA" id="ARBA00004141"/>
    </source>
</evidence>
<evidence type="ECO:0000313" key="8">
    <source>
        <dbReference type="EMBL" id="QHE60591.1"/>
    </source>
</evidence>
<proteinExistence type="inferred from homology"/>
<dbReference type="Pfam" id="PF00528">
    <property type="entry name" value="BPD_transp_1"/>
    <property type="match status" value="1"/>
</dbReference>
<evidence type="ECO:0000313" key="9">
    <source>
        <dbReference type="Proteomes" id="UP000465062"/>
    </source>
</evidence>
<evidence type="ECO:0000256" key="6">
    <source>
        <dbReference type="RuleBase" id="RU363032"/>
    </source>
</evidence>
<feature type="domain" description="ABC transmembrane type-1" evidence="7">
    <location>
        <begin position="84"/>
        <end position="300"/>
    </location>
</feature>
<comment type="similarity">
    <text evidence="6">Belongs to the binding-protein-dependent transport system permease family.</text>
</comment>
<feature type="transmembrane region" description="Helical" evidence="6">
    <location>
        <begin position="72"/>
        <end position="101"/>
    </location>
</feature>
<dbReference type="Gene3D" id="1.10.3720.10">
    <property type="entry name" value="MetI-like"/>
    <property type="match status" value="1"/>
</dbReference>
<feature type="transmembrane region" description="Helical" evidence="6">
    <location>
        <begin position="12"/>
        <end position="32"/>
    </location>
</feature>
<protein>
    <submittedName>
        <fullName evidence="8">ABC transporter permease subunit</fullName>
    </submittedName>
</protein>
<accession>A0A6I6UN63</accession>
<dbReference type="GO" id="GO:0005886">
    <property type="term" value="C:plasma membrane"/>
    <property type="evidence" value="ECO:0007669"/>
    <property type="project" value="UniProtKB-SubCell"/>
</dbReference>
<dbReference type="InterPro" id="IPR035906">
    <property type="entry name" value="MetI-like_sf"/>
</dbReference>
<dbReference type="PROSITE" id="PS50928">
    <property type="entry name" value="ABC_TM1"/>
    <property type="match status" value="1"/>
</dbReference>
<name>A0A6I6UN63_9BACI</name>
<dbReference type="EMBL" id="CP047394">
    <property type="protein sequence ID" value="QHE60591.1"/>
    <property type="molecule type" value="Genomic_DNA"/>
</dbReference>
<comment type="subcellular location">
    <subcellularLocation>
        <location evidence="6">Cell membrane</location>
        <topology evidence="6">Multi-pass membrane protein</topology>
    </subcellularLocation>
    <subcellularLocation>
        <location evidence="1">Membrane</location>
        <topology evidence="1">Multi-pass membrane protein</topology>
    </subcellularLocation>
</comment>
<dbReference type="PANTHER" id="PTHR43839:SF3">
    <property type="entry name" value="OLIGOPEPTIDE ABC TRANSPORTER, PERMEASE PROTEIN"/>
    <property type="match status" value="1"/>
</dbReference>
<dbReference type="CDD" id="cd06261">
    <property type="entry name" value="TM_PBP2"/>
    <property type="match status" value="1"/>
</dbReference>
<feature type="transmembrane region" description="Helical" evidence="6">
    <location>
        <begin position="281"/>
        <end position="302"/>
    </location>
</feature>
<evidence type="ECO:0000256" key="4">
    <source>
        <dbReference type="ARBA" id="ARBA00022989"/>
    </source>
</evidence>
<feature type="transmembrane region" description="Helical" evidence="6">
    <location>
        <begin position="122"/>
        <end position="140"/>
    </location>
</feature>
<evidence type="ECO:0000259" key="7">
    <source>
        <dbReference type="PROSITE" id="PS50928"/>
    </source>
</evidence>